<keyword evidence="4" id="KW-1185">Reference proteome</keyword>
<dbReference type="InterPro" id="IPR016137">
    <property type="entry name" value="RGS"/>
</dbReference>
<dbReference type="InterPro" id="IPR001194">
    <property type="entry name" value="cDENN_dom"/>
</dbReference>
<accession>A0AAD5LTA8</accession>
<dbReference type="InterPro" id="IPR051696">
    <property type="entry name" value="DENN_Domain_GEFs"/>
</dbReference>
<protein>
    <recommendedName>
        <fullName evidence="5">UDENN domain-containing protein</fullName>
    </recommendedName>
</protein>
<evidence type="ECO:0000313" key="3">
    <source>
        <dbReference type="EMBL" id="KAJ0409105.1"/>
    </source>
</evidence>
<sequence>MAPPASSSDVQLTLDDFVRDSHLHSLFLQYLSSHDKKGFARLLFLVSVEEFKKILGGSSHSEPHADSEDEREVRRDHRRMYASKIISKFMSQDSFLDIASENLKILNKSVWSFGSFLRNDLMMCAALSSKADLFHDAELAVKKALQPSFEAFKLTKEFHDVLTNARISYAFIAGEPMCPVPSDAAVAESEDNECATGSACAAPSSDSYLTLRRVLANRRLCSVFWVFLFKERSHQQLSLWMDLKYQLRPTLESFISAAAAEHDADNDVEDQLPSPGELIESILNVGTKICDKYLVEDASAPVTFVAEPDQAMLFEYERHVTNCLDTGSFSMADAEAMLRTVQSVSQIIEYNLQVNDFVRFMGSDSFKSLVASYQSRLLSPSNSSSNVESPEDVVSMSASSSDCSMTTLQELFHCMNVSSHQPQRIRNKKFTLTELFQSQLHMRHHHALPDHVEAFFCPSGANIIRARSKPEPKLFHMTIGNADKAFYGACLTRFVPLEDDSQLGPLELVLRETEGLEVFIPVGVCIVSRYPILNTLKQRLEDLHVELQDDPQYQSSAGWEPTSAQMDRLLSPFDFSSIPLGQLNSYVDFSMEELFNCLSIDNVVALVNTMMLERQIVLVSSRYSVLTSVGETLKSLLSPLVWSHVFAPILPKSMLECLQCPTPYLFGVHSSYRKELSEMLSREGSCSSIVVVDLDTNTMSSQVRTRMPEHLRTPLVASLQQLLKPRVYFSDYVPMCLPSSPQMRRFPEARVRECFRATMQSLLQPLDEFRFVLSDDFDYVVVFDQVEYLRRVPAEDLAFCRSFLETQLFSHQIASVA</sequence>
<dbReference type="EMBL" id="JAKCXM010000006">
    <property type="protein sequence ID" value="KAJ0409105.1"/>
    <property type="molecule type" value="Genomic_DNA"/>
</dbReference>
<dbReference type="PROSITE" id="PS50211">
    <property type="entry name" value="DENN"/>
    <property type="match status" value="1"/>
</dbReference>
<dbReference type="Proteomes" id="UP001209570">
    <property type="component" value="Unassembled WGS sequence"/>
</dbReference>
<dbReference type="PANTHER" id="PTHR12296">
    <property type="entry name" value="DENN DOMAIN-CONTAINING PROTEIN 4"/>
    <property type="match status" value="1"/>
</dbReference>
<dbReference type="GO" id="GO:0032483">
    <property type="term" value="P:regulation of Rab protein signal transduction"/>
    <property type="evidence" value="ECO:0007669"/>
    <property type="project" value="TreeGrafter"/>
</dbReference>
<gene>
    <name evidence="3" type="ORF">P43SY_002239</name>
</gene>
<proteinExistence type="predicted"/>
<dbReference type="InterPro" id="IPR044926">
    <property type="entry name" value="RGS_subdomain_2"/>
</dbReference>
<dbReference type="InterPro" id="IPR036305">
    <property type="entry name" value="RGS_sf"/>
</dbReference>
<organism evidence="3 4">
    <name type="scientific">Pythium insidiosum</name>
    <name type="common">Pythiosis disease agent</name>
    <dbReference type="NCBI Taxonomy" id="114742"/>
    <lineage>
        <taxon>Eukaryota</taxon>
        <taxon>Sar</taxon>
        <taxon>Stramenopiles</taxon>
        <taxon>Oomycota</taxon>
        <taxon>Peronosporomycetes</taxon>
        <taxon>Pythiales</taxon>
        <taxon>Pythiaceae</taxon>
        <taxon>Pythium</taxon>
    </lineage>
</organism>
<evidence type="ECO:0000259" key="1">
    <source>
        <dbReference type="PROSITE" id="PS50132"/>
    </source>
</evidence>
<dbReference type="Pfam" id="PF03456">
    <property type="entry name" value="uDENN"/>
    <property type="match status" value="1"/>
</dbReference>
<dbReference type="Pfam" id="PF02141">
    <property type="entry name" value="DENN"/>
    <property type="match status" value="1"/>
</dbReference>
<dbReference type="AlphaFoldDB" id="A0AAD5LTA8"/>
<dbReference type="Gene3D" id="1.10.167.10">
    <property type="entry name" value="Regulator of G-protein Signalling 4, domain 2"/>
    <property type="match status" value="2"/>
</dbReference>
<evidence type="ECO:0000259" key="2">
    <source>
        <dbReference type="PROSITE" id="PS50211"/>
    </source>
</evidence>
<dbReference type="SMART" id="SM00799">
    <property type="entry name" value="DENN"/>
    <property type="match status" value="1"/>
</dbReference>
<dbReference type="SUPFAM" id="SSF48097">
    <property type="entry name" value="Regulator of G-protein signaling, RGS"/>
    <property type="match status" value="2"/>
</dbReference>
<dbReference type="Gene3D" id="3.40.50.11500">
    <property type="match status" value="1"/>
</dbReference>
<feature type="domain" description="UDENN" evidence="2">
    <location>
        <begin position="413"/>
        <end position="817"/>
    </location>
</feature>
<comment type="caution">
    <text evidence="3">The sequence shown here is derived from an EMBL/GenBank/DDBJ whole genome shotgun (WGS) entry which is preliminary data.</text>
</comment>
<reference evidence="3" key="1">
    <citation type="submission" date="2021-12" db="EMBL/GenBank/DDBJ databases">
        <title>Prjna785345.</title>
        <authorList>
            <person name="Rujirawat T."/>
            <person name="Krajaejun T."/>
        </authorList>
    </citation>
    <scope>NUCLEOTIDE SEQUENCE</scope>
    <source>
        <strain evidence="3">Pi057C3</strain>
    </source>
</reference>
<name>A0AAD5LTA8_PYTIN</name>
<dbReference type="InterPro" id="IPR037516">
    <property type="entry name" value="Tripartite_DENN"/>
</dbReference>
<evidence type="ECO:0000313" key="4">
    <source>
        <dbReference type="Proteomes" id="UP001209570"/>
    </source>
</evidence>
<feature type="domain" description="RGS" evidence="1">
    <location>
        <begin position="13"/>
        <end position="94"/>
    </location>
</feature>
<evidence type="ECO:0008006" key="5">
    <source>
        <dbReference type="Google" id="ProtNLM"/>
    </source>
</evidence>
<dbReference type="PROSITE" id="PS50132">
    <property type="entry name" value="RGS"/>
    <property type="match status" value="1"/>
</dbReference>
<dbReference type="PANTHER" id="PTHR12296:SF21">
    <property type="entry name" value="DENN DOMAIN-CONTAINING PROTEIN 3"/>
    <property type="match status" value="1"/>
</dbReference>
<dbReference type="InterPro" id="IPR005113">
    <property type="entry name" value="uDENN_dom"/>
</dbReference>
<dbReference type="GO" id="GO:0031410">
    <property type="term" value="C:cytoplasmic vesicle"/>
    <property type="evidence" value="ECO:0007669"/>
    <property type="project" value="TreeGrafter"/>
</dbReference>
<dbReference type="InterPro" id="IPR043153">
    <property type="entry name" value="DENN_C"/>
</dbReference>